<evidence type="ECO:0000256" key="4">
    <source>
        <dbReference type="ARBA" id="ARBA00023186"/>
    </source>
</evidence>
<dbReference type="InterPro" id="IPR036867">
    <property type="entry name" value="R3H_dom_sf"/>
</dbReference>
<dbReference type="Gene3D" id="3.30.1370.50">
    <property type="entry name" value="R3H-like domain"/>
    <property type="match status" value="1"/>
</dbReference>
<dbReference type="SMART" id="SM01245">
    <property type="entry name" value="Jag_N"/>
    <property type="match status" value="1"/>
</dbReference>
<evidence type="ECO:0000313" key="8">
    <source>
        <dbReference type="EMBL" id="MFC5589965.1"/>
    </source>
</evidence>
<evidence type="ECO:0000259" key="7">
    <source>
        <dbReference type="PROSITE" id="PS51061"/>
    </source>
</evidence>
<feature type="domain" description="R3H" evidence="7">
    <location>
        <begin position="190"/>
        <end position="256"/>
    </location>
</feature>
<organism evidence="8 9">
    <name type="scientific">Sporosarcina soli</name>
    <dbReference type="NCBI Taxonomy" id="334736"/>
    <lineage>
        <taxon>Bacteria</taxon>
        <taxon>Bacillati</taxon>
        <taxon>Bacillota</taxon>
        <taxon>Bacilli</taxon>
        <taxon>Bacillales</taxon>
        <taxon>Caryophanaceae</taxon>
        <taxon>Sporosarcina</taxon>
    </lineage>
</organism>
<name>A0ABW0TM57_9BACL</name>
<dbReference type="InterPro" id="IPR038008">
    <property type="entry name" value="Jag_KH"/>
</dbReference>
<dbReference type="HAMAP" id="MF_00867">
    <property type="entry name" value="KhpB"/>
    <property type="match status" value="1"/>
</dbReference>
<reference evidence="9" key="1">
    <citation type="journal article" date="2019" name="Int. J. Syst. Evol. Microbiol.">
        <title>The Global Catalogue of Microorganisms (GCM) 10K type strain sequencing project: providing services to taxonomists for standard genome sequencing and annotation.</title>
        <authorList>
            <consortium name="The Broad Institute Genomics Platform"/>
            <consortium name="The Broad Institute Genome Sequencing Center for Infectious Disease"/>
            <person name="Wu L."/>
            <person name="Ma J."/>
        </authorList>
    </citation>
    <scope>NUCLEOTIDE SEQUENCE [LARGE SCALE GENOMIC DNA]</scope>
    <source>
        <strain evidence="9">CGMCC 4.1434</strain>
    </source>
</reference>
<comment type="domain">
    <text evidence="6">Has an N-terminal Jag-N domain and 2 RNA-binding domains (KH and R3H).</text>
</comment>
<keyword evidence="9" id="KW-1185">Reference proteome</keyword>
<dbReference type="SUPFAM" id="SSF82708">
    <property type="entry name" value="R3H domain"/>
    <property type="match status" value="1"/>
</dbReference>
<comment type="caution">
    <text evidence="8">The sequence shown here is derived from an EMBL/GenBank/DDBJ whole genome shotgun (WGS) entry which is preliminary data.</text>
</comment>
<dbReference type="Gene3D" id="3.30.30.80">
    <property type="entry name" value="probable RNA-binding protein from clostridium symbiosum atcc 14940"/>
    <property type="match status" value="1"/>
</dbReference>
<dbReference type="InterPro" id="IPR039247">
    <property type="entry name" value="KhpB"/>
</dbReference>
<keyword evidence="5 6" id="KW-0961">Cell wall biogenesis/degradation</keyword>
<accession>A0ABW0TM57</accession>
<dbReference type="InterPro" id="IPR015946">
    <property type="entry name" value="KH_dom-like_a/b"/>
</dbReference>
<evidence type="ECO:0000256" key="2">
    <source>
        <dbReference type="ARBA" id="ARBA00022884"/>
    </source>
</evidence>
<dbReference type="PANTHER" id="PTHR35800">
    <property type="entry name" value="PROTEIN JAG"/>
    <property type="match status" value="1"/>
</dbReference>
<dbReference type="Proteomes" id="UP001596109">
    <property type="component" value="Unassembled WGS sequence"/>
</dbReference>
<comment type="subunit">
    <text evidence="6">Forms a complex with KhpA.</text>
</comment>
<dbReference type="InterPro" id="IPR034079">
    <property type="entry name" value="R3H_KhpB"/>
</dbReference>
<proteinExistence type="inferred from homology"/>
<evidence type="ECO:0000256" key="3">
    <source>
        <dbReference type="ARBA" id="ARBA00022960"/>
    </source>
</evidence>
<keyword evidence="3 6" id="KW-0133">Cell shape</keyword>
<dbReference type="CDD" id="cd02644">
    <property type="entry name" value="R3H_jag"/>
    <property type="match status" value="1"/>
</dbReference>
<keyword evidence="4 6" id="KW-0143">Chaperone</keyword>
<evidence type="ECO:0000313" key="9">
    <source>
        <dbReference type="Proteomes" id="UP001596109"/>
    </source>
</evidence>
<keyword evidence="2 6" id="KW-0694">RNA-binding</keyword>
<gene>
    <name evidence="8" type="primary">jag</name>
    <name evidence="6" type="synonym">eloR</name>
    <name evidence="6" type="synonym">khpB</name>
    <name evidence="8" type="ORF">ACFPRA_13750</name>
</gene>
<evidence type="ECO:0000256" key="1">
    <source>
        <dbReference type="ARBA" id="ARBA00022490"/>
    </source>
</evidence>
<dbReference type="NCBIfam" id="NF041568">
    <property type="entry name" value="Jag_EloR"/>
    <property type="match status" value="1"/>
</dbReference>
<dbReference type="Gene3D" id="3.30.300.20">
    <property type="match status" value="1"/>
</dbReference>
<dbReference type="Pfam" id="PF01424">
    <property type="entry name" value="R3H"/>
    <property type="match status" value="1"/>
</dbReference>
<comment type="caution">
    <text evidence="6">Lacks conserved residue(s) required for the propagation of feature annotation.</text>
</comment>
<protein>
    <recommendedName>
        <fullName evidence="6">RNA-binding protein KhpB</fullName>
    </recommendedName>
    <alternativeName>
        <fullName evidence="6">RNA-binding protein EloR</fullName>
    </alternativeName>
</protein>
<dbReference type="Pfam" id="PF14804">
    <property type="entry name" value="Jag_N"/>
    <property type="match status" value="1"/>
</dbReference>
<dbReference type="InterPro" id="IPR038247">
    <property type="entry name" value="Jag_N_dom_sf"/>
</dbReference>
<evidence type="ECO:0000256" key="6">
    <source>
        <dbReference type="HAMAP-Rule" id="MF_00867"/>
    </source>
</evidence>
<dbReference type="PANTHER" id="PTHR35800:SF1">
    <property type="entry name" value="RNA-BINDING PROTEIN KHPB"/>
    <property type="match status" value="1"/>
</dbReference>
<dbReference type="CDD" id="cd02414">
    <property type="entry name" value="KH-II_Jag"/>
    <property type="match status" value="1"/>
</dbReference>
<comment type="function">
    <text evidence="6">A probable RNA chaperone. Forms a complex with KhpA which binds to cellular RNA and controls its expression. Plays a role in peptidoglycan (PG) homeostasis and cell length regulation.</text>
</comment>
<dbReference type="InterPro" id="IPR032782">
    <property type="entry name" value="KhpB_N"/>
</dbReference>
<dbReference type="InterPro" id="IPR001374">
    <property type="entry name" value="R3H_dom"/>
</dbReference>
<evidence type="ECO:0000256" key="5">
    <source>
        <dbReference type="ARBA" id="ARBA00023316"/>
    </source>
</evidence>
<dbReference type="SMART" id="SM00393">
    <property type="entry name" value="R3H"/>
    <property type="match status" value="1"/>
</dbReference>
<keyword evidence="1 6" id="KW-0963">Cytoplasm</keyword>
<comment type="similarity">
    <text evidence="6">Belongs to the KhpB RNA-binding protein family.</text>
</comment>
<dbReference type="EMBL" id="JBHSNO010000007">
    <property type="protein sequence ID" value="MFC5589965.1"/>
    <property type="molecule type" value="Genomic_DNA"/>
</dbReference>
<dbReference type="PROSITE" id="PS51061">
    <property type="entry name" value="R3H"/>
    <property type="match status" value="1"/>
</dbReference>
<dbReference type="RefSeq" id="WP_381435684.1">
    <property type="nucleotide sequence ID" value="NZ_JBHSNO010000007.1"/>
</dbReference>
<sequence>MTRMTRRGATVELAIASALEALGVTREEVEVEVIDQGKKGFLGFGAKEAEVTVTVLSVEQPSVPDSLNEKIEIGEEPESTLKTEIENVPEETVVEREELQVEGLSDEAAIHETANYLQAIATEMGIDDLQLQHTMDGKYVHFQLESSKAALLIGKRGQTLNALQQLAQLIANKSTAQFKVVRIDVGDYRERREQSLEQLAERMADKAVRTGRKVQLEPMPAYERKVIHHALSNRLDIETYSEGSDPFRYLIIEAIR</sequence>
<dbReference type="Pfam" id="PF13083">
    <property type="entry name" value="KH_KhpA-B"/>
    <property type="match status" value="1"/>
</dbReference>
<comment type="subcellular location">
    <subcellularLocation>
        <location evidence="6">Cytoplasm</location>
    </subcellularLocation>
</comment>